<dbReference type="EMBL" id="DWYR01000008">
    <property type="protein sequence ID" value="HJA98493.1"/>
    <property type="molecule type" value="Genomic_DNA"/>
</dbReference>
<gene>
    <name evidence="2" type="ORF">H9779_02690</name>
</gene>
<dbReference type="AlphaFoldDB" id="A0A9D2IDU0"/>
<comment type="caution">
    <text evidence="2">The sequence shown here is derived from an EMBL/GenBank/DDBJ whole genome shotgun (WGS) entry which is preliminary data.</text>
</comment>
<dbReference type="SUPFAM" id="SSF48452">
    <property type="entry name" value="TPR-like"/>
    <property type="match status" value="1"/>
</dbReference>
<evidence type="ECO:0000313" key="3">
    <source>
        <dbReference type="Proteomes" id="UP000824259"/>
    </source>
</evidence>
<reference evidence="2" key="2">
    <citation type="submission" date="2021-04" db="EMBL/GenBank/DDBJ databases">
        <authorList>
            <person name="Gilroy R."/>
        </authorList>
    </citation>
    <scope>NUCLEOTIDE SEQUENCE</scope>
    <source>
        <strain evidence="2">CHK169-11906</strain>
    </source>
</reference>
<proteinExistence type="predicted"/>
<feature type="chain" id="PRO_5039643095" evidence="1">
    <location>
        <begin position="22"/>
        <end position="447"/>
    </location>
</feature>
<protein>
    <submittedName>
        <fullName evidence="2">Enzyme of heme biosynthesis</fullName>
    </submittedName>
</protein>
<sequence length="447" mass="49077">MKCVKVLLSTALMFAAAVSVAQDFSDPRFAAWGDTPEQRKENILTSNLLKEAVDARDYDMAAVYFQTLAQQAPSASEATFIRGAQIYSGKVQRARSLDEKKVMLDSLMSIYDLRVQYFPNSSNYGKAYVLARKANEYLTYNPSDREGVRRLYDEAVAAGLESGYGDLSEVALIYFKNLCDDYKMGLIYPDVLLTQYERLNPIFANNDPTVTERRSQFDTLFAASGVANCENLEEMFRVRIEAAPDDVDLLKQAVSLMAHANCDSPFFFEIAEKYYVLDPSSDTAMMLAQGFQAAGDYGKATTYLRETLAVETDPQKRGLLLVTISLNELAANRASAAATAATEARNLDPNNGMAYFALAQAYAAAASGCAGIDGQAVYWVAYDVMSQAANLLADDATYGPAARTMASNYRAHFPSAEELFFNELREGSRYTVTCGPASGISTTVRAR</sequence>
<organism evidence="2 3">
    <name type="scientific">Candidatus Alistipes avicola</name>
    <dbReference type="NCBI Taxonomy" id="2838432"/>
    <lineage>
        <taxon>Bacteria</taxon>
        <taxon>Pseudomonadati</taxon>
        <taxon>Bacteroidota</taxon>
        <taxon>Bacteroidia</taxon>
        <taxon>Bacteroidales</taxon>
        <taxon>Rikenellaceae</taxon>
        <taxon>Alistipes</taxon>
    </lineage>
</organism>
<dbReference type="Proteomes" id="UP000824259">
    <property type="component" value="Unassembled WGS sequence"/>
</dbReference>
<reference evidence="2" key="1">
    <citation type="journal article" date="2021" name="PeerJ">
        <title>Extensive microbial diversity within the chicken gut microbiome revealed by metagenomics and culture.</title>
        <authorList>
            <person name="Gilroy R."/>
            <person name="Ravi A."/>
            <person name="Getino M."/>
            <person name="Pursley I."/>
            <person name="Horton D.L."/>
            <person name="Alikhan N.F."/>
            <person name="Baker D."/>
            <person name="Gharbi K."/>
            <person name="Hall N."/>
            <person name="Watson M."/>
            <person name="Adriaenssens E.M."/>
            <person name="Foster-Nyarko E."/>
            <person name="Jarju S."/>
            <person name="Secka A."/>
            <person name="Antonio M."/>
            <person name="Oren A."/>
            <person name="Chaudhuri R.R."/>
            <person name="La Ragione R."/>
            <person name="Hildebrand F."/>
            <person name="Pallen M.J."/>
        </authorList>
    </citation>
    <scope>NUCLEOTIDE SEQUENCE</scope>
    <source>
        <strain evidence="2">CHK169-11906</strain>
    </source>
</reference>
<keyword evidence="1" id="KW-0732">Signal</keyword>
<name>A0A9D2IDU0_9BACT</name>
<dbReference type="Gene3D" id="1.25.40.10">
    <property type="entry name" value="Tetratricopeptide repeat domain"/>
    <property type="match status" value="1"/>
</dbReference>
<dbReference type="InterPro" id="IPR011990">
    <property type="entry name" value="TPR-like_helical_dom_sf"/>
</dbReference>
<accession>A0A9D2IDU0</accession>
<feature type="signal peptide" evidence="1">
    <location>
        <begin position="1"/>
        <end position="21"/>
    </location>
</feature>
<evidence type="ECO:0000313" key="2">
    <source>
        <dbReference type="EMBL" id="HJA98493.1"/>
    </source>
</evidence>
<evidence type="ECO:0000256" key="1">
    <source>
        <dbReference type="SAM" id="SignalP"/>
    </source>
</evidence>